<reference evidence="1" key="1">
    <citation type="journal article" date="2020" name="Cell">
        <title>Large-Scale Comparative Analyses of Tick Genomes Elucidate Their Genetic Diversity and Vector Capacities.</title>
        <authorList>
            <consortium name="Tick Genome and Microbiome Consortium (TIGMIC)"/>
            <person name="Jia N."/>
            <person name="Wang J."/>
            <person name="Shi W."/>
            <person name="Du L."/>
            <person name="Sun Y."/>
            <person name="Zhan W."/>
            <person name="Jiang J.F."/>
            <person name="Wang Q."/>
            <person name="Zhang B."/>
            <person name="Ji P."/>
            <person name="Bell-Sakyi L."/>
            <person name="Cui X.M."/>
            <person name="Yuan T.T."/>
            <person name="Jiang B.G."/>
            <person name="Yang W.F."/>
            <person name="Lam T.T."/>
            <person name="Chang Q.C."/>
            <person name="Ding S.J."/>
            <person name="Wang X.J."/>
            <person name="Zhu J.G."/>
            <person name="Ruan X.D."/>
            <person name="Zhao L."/>
            <person name="Wei J.T."/>
            <person name="Ye R.Z."/>
            <person name="Que T.C."/>
            <person name="Du C.H."/>
            <person name="Zhou Y.H."/>
            <person name="Cheng J.X."/>
            <person name="Dai P.F."/>
            <person name="Guo W.B."/>
            <person name="Han X.H."/>
            <person name="Huang E.J."/>
            <person name="Li L.F."/>
            <person name="Wei W."/>
            <person name="Gao Y.C."/>
            <person name="Liu J.Z."/>
            <person name="Shao H.Z."/>
            <person name="Wang X."/>
            <person name="Wang C.C."/>
            <person name="Yang T.C."/>
            <person name="Huo Q.B."/>
            <person name="Li W."/>
            <person name="Chen H.Y."/>
            <person name="Chen S.E."/>
            <person name="Zhou L.G."/>
            <person name="Ni X.B."/>
            <person name="Tian J.H."/>
            <person name="Sheng Y."/>
            <person name="Liu T."/>
            <person name="Pan Y.S."/>
            <person name="Xia L.Y."/>
            <person name="Li J."/>
            <person name="Zhao F."/>
            <person name="Cao W.C."/>
        </authorList>
    </citation>
    <scope>NUCLEOTIDE SEQUENCE</scope>
    <source>
        <strain evidence="1">Rsan-2018</strain>
    </source>
</reference>
<evidence type="ECO:0000313" key="2">
    <source>
        <dbReference type="Proteomes" id="UP000821837"/>
    </source>
</evidence>
<proteinExistence type="predicted"/>
<comment type="caution">
    <text evidence="1">The sequence shown here is derived from an EMBL/GenBank/DDBJ whole genome shotgun (WGS) entry which is preliminary data.</text>
</comment>
<name>A0A9D4YQH0_RHISA</name>
<gene>
    <name evidence="1" type="ORF">HPB52_016450</name>
</gene>
<dbReference type="Proteomes" id="UP000821837">
    <property type="component" value="Chromosome 1"/>
</dbReference>
<evidence type="ECO:0000313" key="1">
    <source>
        <dbReference type="EMBL" id="KAH7984030.1"/>
    </source>
</evidence>
<sequence>MADYCGNLADIADFVGRVEEISQDETCSYTSPLRPILIDRQNLIEAYGDAGSLSRYRFLKRAVLRLLEMLPLGPNDDERGHPVPPLHAD</sequence>
<accession>A0A9D4YQH0</accession>
<reference evidence="1" key="2">
    <citation type="submission" date="2021-09" db="EMBL/GenBank/DDBJ databases">
        <authorList>
            <person name="Jia N."/>
            <person name="Wang J."/>
            <person name="Shi W."/>
            <person name="Du L."/>
            <person name="Sun Y."/>
            <person name="Zhan W."/>
            <person name="Jiang J."/>
            <person name="Wang Q."/>
            <person name="Zhang B."/>
            <person name="Ji P."/>
            <person name="Sakyi L.B."/>
            <person name="Cui X."/>
            <person name="Yuan T."/>
            <person name="Jiang B."/>
            <person name="Yang W."/>
            <person name="Lam T.T.-Y."/>
            <person name="Chang Q."/>
            <person name="Ding S."/>
            <person name="Wang X."/>
            <person name="Zhu J."/>
            <person name="Ruan X."/>
            <person name="Zhao L."/>
            <person name="Wei J."/>
            <person name="Que T."/>
            <person name="Du C."/>
            <person name="Cheng J."/>
            <person name="Dai P."/>
            <person name="Han X."/>
            <person name="Huang E."/>
            <person name="Gao Y."/>
            <person name="Liu J."/>
            <person name="Shao H."/>
            <person name="Ye R."/>
            <person name="Li L."/>
            <person name="Wei W."/>
            <person name="Wang X."/>
            <person name="Wang C."/>
            <person name="Huo Q."/>
            <person name="Li W."/>
            <person name="Guo W."/>
            <person name="Chen H."/>
            <person name="Chen S."/>
            <person name="Zhou L."/>
            <person name="Zhou L."/>
            <person name="Ni X."/>
            <person name="Tian J."/>
            <person name="Zhou Y."/>
            <person name="Sheng Y."/>
            <person name="Liu T."/>
            <person name="Pan Y."/>
            <person name="Xia L."/>
            <person name="Li J."/>
            <person name="Zhao F."/>
            <person name="Cao W."/>
        </authorList>
    </citation>
    <scope>NUCLEOTIDE SEQUENCE</scope>
    <source>
        <strain evidence="1">Rsan-2018</strain>
        <tissue evidence="1">Larvae</tissue>
    </source>
</reference>
<dbReference type="VEuPathDB" id="VectorBase:RSAN_045370"/>
<dbReference type="EMBL" id="JABSTV010001245">
    <property type="protein sequence ID" value="KAH7984030.1"/>
    <property type="molecule type" value="Genomic_DNA"/>
</dbReference>
<keyword evidence="2" id="KW-1185">Reference proteome</keyword>
<organism evidence="1 2">
    <name type="scientific">Rhipicephalus sanguineus</name>
    <name type="common">Brown dog tick</name>
    <name type="synonym">Ixodes sanguineus</name>
    <dbReference type="NCBI Taxonomy" id="34632"/>
    <lineage>
        <taxon>Eukaryota</taxon>
        <taxon>Metazoa</taxon>
        <taxon>Ecdysozoa</taxon>
        <taxon>Arthropoda</taxon>
        <taxon>Chelicerata</taxon>
        <taxon>Arachnida</taxon>
        <taxon>Acari</taxon>
        <taxon>Parasitiformes</taxon>
        <taxon>Ixodida</taxon>
        <taxon>Ixodoidea</taxon>
        <taxon>Ixodidae</taxon>
        <taxon>Rhipicephalinae</taxon>
        <taxon>Rhipicephalus</taxon>
        <taxon>Rhipicephalus</taxon>
    </lineage>
</organism>
<protein>
    <submittedName>
        <fullName evidence="1">Uncharacterized protein</fullName>
    </submittedName>
</protein>
<dbReference type="AlphaFoldDB" id="A0A9D4YQH0"/>